<evidence type="ECO:0000313" key="10">
    <source>
        <dbReference type="EMBL" id="SSX17419.1"/>
    </source>
</evidence>
<keyword evidence="2" id="KW-0479">Metal-binding</keyword>
<accession>A0A336JZI8</accession>
<dbReference type="VEuPathDB" id="VectorBase:CSON013666"/>
<evidence type="ECO:0000256" key="5">
    <source>
        <dbReference type="ARBA" id="ARBA00022833"/>
    </source>
</evidence>
<dbReference type="InterPro" id="IPR036236">
    <property type="entry name" value="Znf_C2H2_sf"/>
</dbReference>
<name>A0A336JZI8_CULSO</name>
<reference evidence="9" key="1">
    <citation type="submission" date="2018-04" db="EMBL/GenBank/DDBJ databases">
        <authorList>
            <person name="Go L.Y."/>
            <person name="Mitchell J.A."/>
        </authorList>
    </citation>
    <scope>NUCLEOTIDE SEQUENCE</scope>
    <source>
        <tissue evidence="9">Whole organism</tissue>
    </source>
</reference>
<dbReference type="AlphaFoldDB" id="A0A336JZI8"/>
<evidence type="ECO:0000256" key="3">
    <source>
        <dbReference type="ARBA" id="ARBA00022737"/>
    </source>
</evidence>
<feature type="domain" description="C2H2-type" evidence="8">
    <location>
        <begin position="280"/>
        <end position="308"/>
    </location>
</feature>
<organism evidence="9">
    <name type="scientific">Culicoides sonorensis</name>
    <name type="common">Biting midge</name>
    <dbReference type="NCBI Taxonomy" id="179676"/>
    <lineage>
        <taxon>Eukaryota</taxon>
        <taxon>Metazoa</taxon>
        <taxon>Ecdysozoa</taxon>
        <taxon>Arthropoda</taxon>
        <taxon>Hexapoda</taxon>
        <taxon>Insecta</taxon>
        <taxon>Pterygota</taxon>
        <taxon>Neoptera</taxon>
        <taxon>Endopterygota</taxon>
        <taxon>Diptera</taxon>
        <taxon>Nematocera</taxon>
        <taxon>Chironomoidea</taxon>
        <taxon>Ceratopogonidae</taxon>
        <taxon>Ceratopogoninae</taxon>
        <taxon>Culicoides</taxon>
        <taxon>Monoculicoides</taxon>
    </lineage>
</organism>
<sequence length="377" mass="44126">MTKNKKYRPGPLFTKIPGARIPKKQLEIFEENLVEIGSYDSNTVVLKDTVRAPAEPLQKDRWTSDDSDSDDSFHKYFKKTPRKQPISVQKNEDKQILPGFTKASSNPQLINYKRKGGPKTLYCSLCNEYFNQTPGHDENMLNHILSIHANSLKNEEYQCKVCEAIFSDAGKMRNHFDYHRKFEKPKQCTTCGKTFECVRLWRSHSHEKKNKINKEIEKQQFACEICGKLFMNVTNLNAHILNLHEQKGRMCRWCKRLISYENWEEHKSEEKIKHSINTATTCDICGSTFSSKDSAAMHRRNYHENRKPMECKICLKTFKTTANFASHTRTVHGDNRFECAICHYRKSYKFRVANHIQKKHKLDLDEISKGLIIEHNE</sequence>
<feature type="domain" description="C2H2-type" evidence="8">
    <location>
        <begin position="157"/>
        <end position="185"/>
    </location>
</feature>
<dbReference type="PANTHER" id="PTHR24406">
    <property type="entry name" value="TRANSCRIPTIONAL REPRESSOR CTCFL-RELATED"/>
    <property type="match status" value="1"/>
</dbReference>
<dbReference type="PROSITE" id="PS00028">
    <property type="entry name" value="ZINC_FINGER_C2H2_1"/>
    <property type="match status" value="4"/>
</dbReference>
<dbReference type="Pfam" id="PF00096">
    <property type="entry name" value="zf-C2H2"/>
    <property type="match status" value="2"/>
</dbReference>
<dbReference type="InterPro" id="IPR013087">
    <property type="entry name" value="Znf_C2H2_type"/>
</dbReference>
<proteinExistence type="predicted"/>
<dbReference type="SUPFAM" id="SSF57667">
    <property type="entry name" value="beta-beta-alpha zinc fingers"/>
    <property type="match status" value="3"/>
</dbReference>
<comment type="subcellular location">
    <subcellularLocation>
        <location evidence="1">Nucleus</location>
    </subcellularLocation>
</comment>
<evidence type="ECO:0000256" key="2">
    <source>
        <dbReference type="ARBA" id="ARBA00022723"/>
    </source>
</evidence>
<dbReference type="GO" id="GO:0008270">
    <property type="term" value="F:zinc ion binding"/>
    <property type="evidence" value="ECO:0007669"/>
    <property type="project" value="UniProtKB-KW"/>
</dbReference>
<evidence type="ECO:0000256" key="7">
    <source>
        <dbReference type="PROSITE-ProRule" id="PRU00042"/>
    </source>
</evidence>
<evidence type="ECO:0000256" key="1">
    <source>
        <dbReference type="ARBA" id="ARBA00004123"/>
    </source>
</evidence>
<evidence type="ECO:0000259" key="8">
    <source>
        <dbReference type="PROSITE" id="PS50157"/>
    </source>
</evidence>
<protein>
    <submittedName>
        <fullName evidence="9">CSON013666 protein</fullName>
    </submittedName>
</protein>
<dbReference type="SMART" id="SM00355">
    <property type="entry name" value="ZnF_C2H2"/>
    <property type="match status" value="6"/>
</dbReference>
<gene>
    <name evidence="9" type="primary">CSON013666</name>
</gene>
<keyword evidence="3" id="KW-0677">Repeat</keyword>
<dbReference type="EMBL" id="UFQS01000006">
    <property type="protein sequence ID" value="SSW97032.1"/>
    <property type="molecule type" value="Genomic_DNA"/>
</dbReference>
<keyword evidence="4 7" id="KW-0863">Zinc-finger</keyword>
<feature type="domain" description="C2H2-type" evidence="8">
    <location>
        <begin position="309"/>
        <end position="337"/>
    </location>
</feature>
<dbReference type="EMBL" id="UFQT01000006">
    <property type="protein sequence ID" value="SSX17419.1"/>
    <property type="molecule type" value="Genomic_DNA"/>
</dbReference>
<keyword evidence="6" id="KW-0539">Nucleus</keyword>
<dbReference type="GO" id="GO:0005634">
    <property type="term" value="C:nucleus"/>
    <property type="evidence" value="ECO:0007669"/>
    <property type="project" value="UniProtKB-SubCell"/>
</dbReference>
<evidence type="ECO:0000313" key="9">
    <source>
        <dbReference type="EMBL" id="SSW97032.1"/>
    </source>
</evidence>
<dbReference type="InterPro" id="IPR050888">
    <property type="entry name" value="ZnF_C2H2-type_TF"/>
</dbReference>
<feature type="domain" description="C2H2-type" evidence="8">
    <location>
        <begin position="221"/>
        <end position="249"/>
    </location>
</feature>
<evidence type="ECO:0000256" key="4">
    <source>
        <dbReference type="ARBA" id="ARBA00022771"/>
    </source>
</evidence>
<evidence type="ECO:0000256" key="6">
    <source>
        <dbReference type="ARBA" id="ARBA00023242"/>
    </source>
</evidence>
<keyword evidence="5" id="KW-0862">Zinc</keyword>
<reference evidence="10" key="2">
    <citation type="submission" date="2018-07" db="EMBL/GenBank/DDBJ databases">
        <authorList>
            <person name="Quirk P.G."/>
            <person name="Krulwich T.A."/>
        </authorList>
    </citation>
    <scope>NUCLEOTIDE SEQUENCE</scope>
</reference>
<dbReference type="Gene3D" id="3.30.160.60">
    <property type="entry name" value="Classic Zinc Finger"/>
    <property type="match status" value="3"/>
</dbReference>
<dbReference type="Pfam" id="PF13912">
    <property type="entry name" value="zf-C2H2_6"/>
    <property type="match status" value="1"/>
</dbReference>
<dbReference type="PROSITE" id="PS50157">
    <property type="entry name" value="ZINC_FINGER_C2H2_2"/>
    <property type="match status" value="4"/>
</dbReference>